<accession>A0ABV7D3V2</accession>
<evidence type="ECO:0000313" key="2">
    <source>
        <dbReference type="EMBL" id="MFC3051562.1"/>
    </source>
</evidence>
<dbReference type="Pfam" id="PF17803">
    <property type="entry name" value="Cadherin_4"/>
    <property type="match status" value="1"/>
</dbReference>
<evidence type="ECO:0000313" key="3">
    <source>
        <dbReference type="Proteomes" id="UP001595444"/>
    </source>
</evidence>
<dbReference type="InterPro" id="IPR040853">
    <property type="entry name" value="RapA2_cadherin-like"/>
</dbReference>
<gene>
    <name evidence="2" type="ORF">ACFOKA_06590</name>
</gene>
<dbReference type="RefSeq" id="WP_194215044.1">
    <property type="nucleotide sequence ID" value="NZ_CP061205.1"/>
</dbReference>
<protein>
    <recommendedName>
        <fullName evidence="1">RapA2 cadherin-like domain-containing protein</fullName>
    </recommendedName>
</protein>
<proteinExistence type="predicted"/>
<keyword evidence="3" id="KW-1185">Reference proteome</keyword>
<organism evidence="2 3">
    <name type="scientific">Kordiimonas pumila</name>
    <dbReference type="NCBI Taxonomy" id="2161677"/>
    <lineage>
        <taxon>Bacteria</taxon>
        <taxon>Pseudomonadati</taxon>
        <taxon>Pseudomonadota</taxon>
        <taxon>Alphaproteobacteria</taxon>
        <taxon>Kordiimonadales</taxon>
        <taxon>Kordiimonadaceae</taxon>
        <taxon>Kordiimonas</taxon>
    </lineage>
</organism>
<reference evidence="3" key="1">
    <citation type="journal article" date="2019" name="Int. J. Syst. Evol. Microbiol.">
        <title>The Global Catalogue of Microorganisms (GCM) 10K type strain sequencing project: providing services to taxonomists for standard genome sequencing and annotation.</title>
        <authorList>
            <consortium name="The Broad Institute Genomics Platform"/>
            <consortium name="The Broad Institute Genome Sequencing Center for Infectious Disease"/>
            <person name="Wu L."/>
            <person name="Ma J."/>
        </authorList>
    </citation>
    <scope>NUCLEOTIDE SEQUENCE [LARGE SCALE GENOMIC DNA]</scope>
    <source>
        <strain evidence="3">KCTC 62164</strain>
    </source>
</reference>
<name>A0ABV7D3V2_9PROT</name>
<comment type="caution">
    <text evidence="2">The sequence shown here is derived from an EMBL/GenBank/DDBJ whole genome shotgun (WGS) entry which is preliminary data.</text>
</comment>
<dbReference type="EMBL" id="JBHRSL010000004">
    <property type="protein sequence ID" value="MFC3051562.1"/>
    <property type="molecule type" value="Genomic_DNA"/>
</dbReference>
<feature type="domain" description="RapA2 cadherin-like" evidence="1">
    <location>
        <begin position="48"/>
        <end position="112"/>
    </location>
</feature>
<sequence>MTATSASIGDINAGNLVYTPGANDFGDDLLTFTFSVNDGTDFAAAPSTLDVTVTAASDAPTAANADITIAEDAARVLTAADFNFADVDTGDSLASVRIDTLTVTSGTFQLSGADVSANDVITVGDINAGKEIGYF</sequence>
<dbReference type="Proteomes" id="UP001595444">
    <property type="component" value="Unassembled WGS sequence"/>
</dbReference>
<evidence type="ECO:0000259" key="1">
    <source>
        <dbReference type="Pfam" id="PF17803"/>
    </source>
</evidence>